<dbReference type="InterPro" id="IPR019152">
    <property type="entry name" value="DUF2046"/>
</dbReference>
<accession>A0A2R5GL64</accession>
<dbReference type="Proteomes" id="UP000241890">
    <property type="component" value="Unassembled WGS sequence"/>
</dbReference>
<protein>
    <submittedName>
        <fullName evidence="3">Coiled-coil domain-containing protein 6</fullName>
    </submittedName>
</protein>
<sequence length="202" mass="23104">MAQKLVNGAEMPAAETPASGLDSGDLLDAERRKNAALTDELAALRAQLLKNSVEAEAEEEFLINKLNKKLDQLVREKERLAQEVEREEELITNTLQKQLTQLRKDKIDLENKLEQEQECMVNKLQRRVAVLEKEKDDAQRRRREERRRESEFILDCLATINAEADKGPADGPLVALQRKMLVRQSQLKERKDSTVSTVSMEP</sequence>
<dbReference type="InParanoid" id="A0A2R5GL64"/>
<keyword evidence="4" id="KW-1185">Reference proteome</keyword>
<dbReference type="AlphaFoldDB" id="A0A2R5GL64"/>
<comment type="caution">
    <text evidence="3">The sequence shown here is derived from an EMBL/GenBank/DDBJ whole genome shotgun (WGS) entry which is preliminary data.</text>
</comment>
<gene>
    <name evidence="3" type="ORF">FCC1311_055852</name>
</gene>
<evidence type="ECO:0000313" key="3">
    <source>
        <dbReference type="EMBL" id="GBG29363.1"/>
    </source>
</evidence>
<dbReference type="PANTHER" id="PTHR15276:SF0">
    <property type="entry name" value="COILED-COIL DOMAIN-CONTAINING PROTEIN 6"/>
    <property type="match status" value="1"/>
</dbReference>
<feature type="region of interest" description="Disordered" evidence="2">
    <location>
        <begin position="1"/>
        <end position="25"/>
    </location>
</feature>
<proteinExistence type="predicted"/>
<evidence type="ECO:0000313" key="4">
    <source>
        <dbReference type="Proteomes" id="UP000241890"/>
    </source>
</evidence>
<name>A0A2R5GL64_9STRA</name>
<reference evidence="3 4" key="1">
    <citation type="submission" date="2017-12" db="EMBL/GenBank/DDBJ databases">
        <title>Sequencing, de novo assembly and annotation of complete genome of a new Thraustochytrid species, strain FCC1311.</title>
        <authorList>
            <person name="Sedici K."/>
            <person name="Godart F."/>
            <person name="Aiese Cigliano R."/>
            <person name="Sanseverino W."/>
            <person name="Barakat M."/>
            <person name="Ortet P."/>
            <person name="Marechal E."/>
            <person name="Cagnac O."/>
            <person name="Amato A."/>
        </authorList>
    </citation>
    <scope>NUCLEOTIDE SEQUENCE [LARGE SCALE GENOMIC DNA]</scope>
</reference>
<keyword evidence="1" id="KW-0175">Coiled coil</keyword>
<evidence type="ECO:0000256" key="2">
    <source>
        <dbReference type="SAM" id="MobiDB-lite"/>
    </source>
</evidence>
<evidence type="ECO:0000256" key="1">
    <source>
        <dbReference type="SAM" id="Coils"/>
    </source>
</evidence>
<dbReference type="EMBL" id="BEYU01000056">
    <property type="protein sequence ID" value="GBG29363.1"/>
    <property type="molecule type" value="Genomic_DNA"/>
</dbReference>
<dbReference type="OrthoDB" id="78858at2759"/>
<dbReference type="Pfam" id="PF09755">
    <property type="entry name" value="DUF2046"/>
    <property type="match status" value="1"/>
</dbReference>
<feature type="coiled-coil region" evidence="1">
    <location>
        <begin position="27"/>
        <end position="148"/>
    </location>
</feature>
<organism evidence="3 4">
    <name type="scientific">Hondaea fermentalgiana</name>
    <dbReference type="NCBI Taxonomy" id="2315210"/>
    <lineage>
        <taxon>Eukaryota</taxon>
        <taxon>Sar</taxon>
        <taxon>Stramenopiles</taxon>
        <taxon>Bigyra</taxon>
        <taxon>Labyrinthulomycetes</taxon>
        <taxon>Thraustochytrida</taxon>
        <taxon>Thraustochytriidae</taxon>
        <taxon>Hondaea</taxon>
    </lineage>
</organism>
<dbReference type="PANTHER" id="PTHR15276">
    <property type="entry name" value="H4 D10S170 PROTEIN-RELATED"/>
    <property type="match status" value="1"/>
</dbReference>